<feature type="transmembrane region" description="Helical" evidence="7">
    <location>
        <begin position="315"/>
        <end position="335"/>
    </location>
</feature>
<dbReference type="Gene3D" id="3.30.200.20">
    <property type="entry name" value="Phosphorylase Kinase, domain 1"/>
    <property type="match status" value="1"/>
</dbReference>
<dbReference type="PROSITE" id="PS50011">
    <property type="entry name" value="PROTEIN_KINASE_DOM"/>
    <property type="match status" value="1"/>
</dbReference>
<feature type="region of interest" description="Disordered" evidence="6">
    <location>
        <begin position="288"/>
        <end position="311"/>
    </location>
</feature>
<evidence type="ECO:0000256" key="2">
    <source>
        <dbReference type="ARBA" id="ARBA00022679"/>
    </source>
</evidence>
<evidence type="ECO:0000259" key="8">
    <source>
        <dbReference type="PROSITE" id="PS50011"/>
    </source>
</evidence>
<feature type="compositionally biased region" description="Basic residues" evidence="6">
    <location>
        <begin position="297"/>
        <end position="311"/>
    </location>
</feature>
<evidence type="ECO:0000259" key="9">
    <source>
        <dbReference type="PROSITE" id="PS51178"/>
    </source>
</evidence>
<evidence type="ECO:0000256" key="3">
    <source>
        <dbReference type="ARBA" id="ARBA00022741"/>
    </source>
</evidence>
<dbReference type="PROSITE" id="PS00107">
    <property type="entry name" value="PROTEIN_KINASE_ATP"/>
    <property type="match status" value="1"/>
</dbReference>
<evidence type="ECO:0000256" key="6">
    <source>
        <dbReference type="SAM" id="MobiDB-lite"/>
    </source>
</evidence>
<feature type="domain" description="PASTA" evidence="9">
    <location>
        <begin position="339"/>
        <end position="406"/>
    </location>
</feature>
<gene>
    <name evidence="10" type="ORF">LCGC14_0879670</name>
</gene>
<dbReference type="CDD" id="cd06577">
    <property type="entry name" value="PASTA_pknB"/>
    <property type="match status" value="4"/>
</dbReference>
<dbReference type="GO" id="GO:0005524">
    <property type="term" value="F:ATP binding"/>
    <property type="evidence" value="ECO:0007669"/>
    <property type="project" value="UniProtKB-KW"/>
</dbReference>
<keyword evidence="2" id="KW-0808">Transferase</keyword>
<dbReference type="InterPro" id="IPR011009">
    <property type="entry name" value="Kinase-like_dom_sf"/>
</dbReference>
<feature type="compositionally biased region" description="Polar residues" evidence="6">
    <location>
        <begin position="591"/>
        <end position="604"/>
    </location>
</feature>
<dbReference type="SMART" id="SM00220">
    <property type="entry name" value="S_TKc"/>
    <property type="match status" value="1"/>
</dbReference>
<sequence length="604" mass="64675">MVDKVFGQRYKILEKIGSGGMANVYKGEDSVLNRIVAIKILHEQFSSDQSFIARFKQEAQSAANLTHPNVVSIFDWGKEDNSHYIVMEYLKGQNLKDYITDAGHLTWQETADIGSKVSNALGFAHKNDVIHRDIKPHNIVLTRDGSVKVTDFGIARAGASTMTQTGAILGTAHYISPEQAKGQTADARSDLYSLGIVMYEMLAGQPPYGGDNPVGIAMKHVQEPVPLITEVNPNVPDSLVSIINKALAKEPEERYQVASDLKQDLDAAMKGLPIKADVGSEQQTVIIKPKTNNAPRRAQRSKPKPAPKTAQKRKLWPVFALFSAIALIAIGWAIMSTGATNRIEVPEVTGMKLEKAKEVLKKEKLAIKIESREYSESVKRGLIIDQSPESGALLEENGSVEVIISKGIETVTVPSLYGKTRGEAESALGSVGLELGEVSYKESDGEAGIVVSQSEKVAGEIRKDATVDIVLSKEMAKVTVVSVIGRSRKNAIVILATKSLKGSVVEKFDDDIDKGLVISQSPAAGSEVEKNSTVTIYVSKGPKIKKVSVPDVVGISLADATNAIQSAGLKISSSGSGATVTNQDPAAGSSVDENSTVTVTLEGM</sequence>
<keyword evidence="3" id="KW-0547">Nucleotide-binding</keyword>
<keyword evidence="4" id="KW-0418">Kinase</keyword>
<feature type="region of interest" description="Disordered" evidence="6">
    <location>
        <begin position="572"/>
        <end position="604"/>
    </location>
</feature>
<comment type="caution">
    <text evidence="10">The sequence shown here is derived from an EMBL/GenBank/DDBJ whole genome shotgun (WGS) entry which is preliminary data.</text>
</comment>
<dbReference type="SMART" id="SM00740">
    <property type="entry name" value="PASTA"/>
    <property type="match status" value="4"/>
</dbReference>
<feature type="domain" description="Protein kinase" evidence="8">
    <location>
        <begin position="10"/>
        <end position="269"/>
    </location>
</feature>
<keyword evidence="7" id="KW-0812">Transmembrane</keyword>
<feature type="domain" description="PASTA" evidence="9">
    <location>
        <begin position="543"/>
        <end position="603"/>
    </location>
</feature>
<evidence type="ECO:0008006" key="11">
    <source>
        <dbReference type="Google" id="ProtNLM"/>
    </source>
</evidence>
<dbReference type="PROSITE" id="PS51178">
    <property type="entry name" value="PASTA"/>
    <property type="match status" value="4"/>
</dbReference>
<dbReference type="Pfam" id="PF03793">
    <property type="entry name" value="PASTA"/>
    <property type="match status" value="4"/>
</dbReference>
<dbReference type="EMBL" id="LAZR01002759">
    <property type="protein sequence ID" value="KKN25937.1"/>
    <property type="molecule type" value="Genomic_DNA"/>
</dbReference>
<organism evidence="10">
    <name type="scientific">marine sediment metagenome</name>
    <dbReference type="NCBI Taxonomy" id="412755"/>
    <lineage>
        <taxon>unclassified sequences</taxon>
        <taxon>metagenomes</taxon>
        <taxon>ecological metagenomes</taxon>
    </lineage>
</organism>
<dbReference type="Pfam" id="PF00069">
    <property type="entry name" value="Pkinase"/>
    <property type="match status" value="1"/>
</dbReference>
<dbReference type="PANTHER" id="PTHR43289">
    <property type="entry name" value="MITOGEN-ACTIVATED PROTEIN KINASE KINASE KINASE 20-RELATED"/>
    <property type="match status" value="1"/>
</dbReference>
<keyword evidence="7" id="KW-1133">Transmembrane helix</keyword>
<proteinExistence type="predicted"/>
<dbReference type="FunFam" id="3.30.200.20:FF:000035">
    <property type="entry name" value="Serine/threonine protein kinase Stk1"/>
    <property type="match status" value="1"/>
</dbReference>
<keyword evidence="1" id="KW-0723">Serine/threonine-protein kinase</keyword>
<dbReference type="InterPro" id="IPR008271">
    <property type="entry name" value="Ser/Thr_kinase_AS"/>
</dbReference>
<dbReference type="PROSITE" id="PS00108">
    <property type="entry name" value="PROTEIN_KINASE_ST"/>
    <property type="match status" value="1"/>
</dbReference>
<evidence type="ECO:0000256" key="1">
    <source>
        <dbReference type="ARBA" id="ARBA00022527"/>
    </source>
</evidence>
<keyword evidence="5" id="KW-0067">ATP-binding</keyword>
<feature type="domain" description="PASTA" evidence="9">
    <location>
        <begin position="407"/>
        <end position="473"/>
    </location>
</feature>
<reference evidence="10" key="1">
    <citation type="journal article" date="2015" name="Nature">
        <title>Complex archaea that bridge the gap between prokaryotes and eukaryotes.</title>
        <authorList>
            <person name="Spang A."/>
            <person name="Saw J.H."/>
            <person name="Jorgensen S.L."/>
            <person name="Zaremba-Niedzwiedzka K."/>
            <person name="Martijn J."/>
            <person name="Lind A.E."/>
            <person name="van Eijk R."/>
            <person name="Schleper C."/>
            <person name="Guy L."/>
            <person name="Ettema T.J."/>
        </authorList>
    </citation>
    <scope>NUCLEOTIDE SEQUENCE</scope>
</reference>
<evidence type="ECO:0000256" key="4">
    <source>
        <dbReference type="ARBA" id="ARBA00022777"/>
    </source>
</evidence>
<name>A0A0F9PMY2_9ZZZZ</name>
<dbReference type="GO" id="GO:0004674">
    <property type="term" value="F:protein serine/threonine kinase activity"/>
    <property type="evidence" value="ECO:0007669"/>
    <property type="project" value="UniProtKB-KW"/>
</dbReference>
<feature type="compositionally biased region" description="Polar residues" evidence="6">
    <location>
        <begin position="572"/>
        <end position="584"/>
    </location>
</feature>
<keyword evidence="7" id="KW-0472">Membrane</keyword>
<accession>A0A0F9PMY2</accession>
<evidence type="ECO:0000256" key="7">
    <source>
        <dbReference type="SAM" id="Phobius"/>
    </source>
</evidence>
<feature type="domain" description="PASTA" evidence="9">
    <location>
        <begin position="474"/>
        <end position="540"/>
    </location>
</feature>
<dbReference type="Gene3D" id="3.30.10.20">
    <property type="match status" value="4"/>
</dbReference>
<dbReference type="InterPro" id="IPR005543">
    <property type="entry name" value="PASTA_dom"/>
</dbReference>
<dbReference type="AlphaFoldDB" id="A0A0F9PMY2"/>
<dbReference type="InterPro" id="IPR017441">
    <property type="entry name" value="Protein_kinase_ATP_BS"/>
</dbReference>
<dbReference type="InterPro" id="IPR000719">
    <property type="entry name" value="Prot_kinase_dom"/>
</dbReference>
<dbReference type="SUPFAM" id="SSF54184">
    <property type="entry name" value="Penicillin-binding protein 2x (pbp-2x), c-terminal domain"/>
    <property type="match status" value="1"/>
</dbReference>
<evidence type="ECO:0000313" key="10">
    <source>
        <dbReference type="EMBL" id="KKN25937.1"/>
    </source>
</evidence>
<dbReference type="SUPFAM" id="SSF56112">
    <property type="entry name" value="Protein kinase-like (PK-like)"/>
    <property type="match status" value="1"/>
</dbReference>
<dbReference type="CDD" id="cd14014">
    <property type="entry name" value="STKc_PknB_like"/>
    <property type="match status" value="1"/>
</dbReference>
<dbReference type="Gene3D" id="1.10.510.10">
    <property type="entry name" value="Transferase(Phosphotransferase) domain 1"/>
    <property type="match status" value="1"/>
</dbReference>
<dbReference type="PANTHER" id="PTHR43289:SF34">
    <property type="entry name" value="SERINE_THREONINE-PROTEIN KINASE YBDM-RELATED"/>
    <property type="match status" value="1"/>
</dbReference>
<dbReference type="NCBIfam" id="NF033483">
    <property type="entry name" value="PknB_PASTA_kin"/>
    <property type="match status" value="1"/>
</dbReference>
<dbReference type="FunFam" id="1.10.510.10:FF:000021">
    <property type="entry name" value="Serine/threonine protein kinase"/>
    <property type="match status" value="1"/>
</dbReference>
<evidence type="ECO:0000256" key="5">
    <source>
        <dbReference type="ARBA" id="ARBA00022840"/>
    </source>
</evidence>
<protein>
    <recommendedName>
        <fullName evidence="11">Non-specific serine/threonine protein kinase</fullName>
    </recommendedName>
</protein>